<evidence type="ECO:0000256" key="1">
    <source>
        <dbReference type="SAM" id="SignalP"/>
    </source>
</evidence>
<evidence type="ECO:0000313" key="3">
    <source>
        <dbReference type="WBParaSite" id="SPAL_0001285000.1"/>
    </source>
</evidence>
<feature type="chain" id="PRO_5005895338" evidence="1">
    <location>
        <begin position="18"/>
        <end position="73"/>
    </location>
</feature>
<name>A0A0N5C4G8_STREA</name>
<dbReference type="AlphaFoldDB" id="A0A0N5C4G8"/>
<dbReference type="WBParaSite" id="SPAL_0001285000.1">
    <property type="protein sequence ID" value="SPAL_0001285000.1"/>
    <property type="gene ID" value="SPAL_0001285000"/>
</dbReference>
<sequence length="73" mass="8568">MKTIYLILTFAILYINAAKQRVLEPFYIQIQGYCDKDICVNECYGDSYAQCVENWTFLLIFKNGLCKCYPHPD</sequence>
<organism evidence="2 3">
    <name type="scientific">Strongyloides papillosus</name>
    <name type="common">Intestinal threadworm</name>
    <dbReference type="NCBI Taxonomy" id="174720"/>
    <lineage>
        <taxon>Eukaryota</taxon>
        <taxon>Metazoa</taxon>
        <taxon>Ecdysozoa</taxon>
        <taxon>Nematoda</taxon>
        <taxon>Chromadorea</taxon>
        <taxon>Rhabditida</taxon>
        <taxon>Tylenchina</taxon>
        <taxon>Panagrolaimomorpha</taxon>
        <taxon>Strongyloidoidea</taxon>
        <taxon>Strongyloididae</taxon>
        <taxon>Strongyloides</taxon>
    </lineage>
</organism>
<protein>
    <submittedName>
        <fullName evidence="3">Uncharacterized protein</fullName>
    </submittedName>
</protein>
<evidence type="ECO:0000313" key="2">
    <source>
        <dbReference type="Proteomes" id="UP000046392"/>
    </source>
</evidence>
<dbReference type="Proteomes" id="UP000046392">
    <property type="component" value="Unplaced"/>
</dbReference>
<accession>A0A0N5C4G8</accession>
<keyword evidence="1" id="KW-0732">Signal</keyword>
<feature type="signal peptide" evidence="1">
    <location>
        <begin position="1"/>
        <end position="17"/>
    </location>
</feature>
<reference evidence="3" key="1">
    <citation type="submission" date="2017-02" db="UniProtKB">
        <authorList>
            <consortium name="WormBaseParasite"/>
        </authorList>
    </citation>
    <scope>IDENTIFICATION</scope>
</reference>
<proteinExistence type="predicted"/>
<keyword evidence="2" id="KW-1185">Reference proteome</keyword>